<name>A0A0M3HP28_ASCLU</name>
<accession>A0A0M3HP28</accession>
<keyword evidence="1" id="KW-1185">Reference proteome</keyword>
<proteinExistence type="predicted"/>
<sequence>MQCGARAQLRSWFATGCHRSILEVDPEANISASQSNGSYNGCTILDVYIYNNEVIVRWAKCIAPELRNTAVLLHSHVNDEEFMHNITRLLLTVHLRIPLSNRVVVATDR</sequence>
<evidence type="ECO:0000313" key="1">
    <source>
        <dbReference type="Proteomes" id="UP000036681"/>
    </source>
</evidence>
<protein>
    <submittedName>
        <fullName evidence="2">Uncharacterized protein</fullName>
    </submittedName>
</protein>
<dbReference type="Proteomes" id="UP000036681">
    <property type="component" value="Unplaced"/>
</dbReference>
<dbReference type="AlphaFoldDB" id="A0A0M3HP28"/>
<organism evidence="1 2">
    <name type="scientific">Ascaris lumbricoides</name>
    <name type="common">Giant roundworm</name>
    <dbReference type="NCBI Taxonomy" id="6252"/>
    <lineage>
        <taxon>Eukaryota</taxon>
        <taxon>Metazoa</taxon>
        <taxon>Ecdysozoa</taxon>
        <taxon>Nematoda</taxon>
        <taxon>Chromadorea</taxon>
        <taxon>Rhabditida</taxon>
        <taxon>Spirurina</taxon>
        <taxon>Ascaridomorpha</taxon>
        <taxon>Ascaridoidea</taxon>
        <taxon>Ascarididae</taxon>
        <taxon>Ascaris</taxon>
    </lineage>
</organism>
<dbReference type="WBParaSite" id="ALUE_0000357101-mRNA-1">
    <property type="protein sequence ID" value="ALUE_0000357101-mRNA-1"/>
    <property type="gene ID" value="ALUE_0000357101"/>
</dbReference>
<evidence type="ECO:0000313" key="2">
    <source>
        <dbReference type="WBParaSite" id="ALUE_0000357101-mRNA-1"/>
    </source>
</evidence>
<reference evidence="2" key="1">
    <citation type="submission" date="2017-02" db="UniProtKB">
        <authorList>
            <consortium name="WormBaseParasite"/>
        </authorList>
    </citation>
    <scope>IDENTIFICATION</scope>
</reference>